<evidence type="ECO:0000256" key="1">
    <source>
        <dbReference type="SAM" id="SignalP"/>
    </source>
</evidence>
<dbReference type="EMBL" id="GBRH01231023">
    <property type="protein sequence ID" value="JAD66872.1"/>
    <property type="molecule type" value="Transcribed_RNA"/>
</dbReference>
<proteinExistence type="predicted"/>
<name>A0A0A9C5S5_ARUDO</name>
<evidence type="ECO:0000313" key="2">
    <source>
        <dbReference type="EMBL" id="JAD66872.1"/>
    </source>
</evidence>
<organism evidence="2">
    <name type="scientific">Arundo donax</name>
    <name type="common">Giant reed</name>
    <name type="synonym">Donax arundinaceus</name>
    <dbReference type="NCBI Taxonomy" id="35708"/>
    <lineage>
        <taxon>Eukaryota</taxon>
        <taxon>Viridiplantae</taxon>
        <taxon>Streptophyta</taxon>
        <taxon>Embryophyta</taxon>
        <taxon>Tracheophyta</taxon>
        <taxon>Spermatophyta</taxon>
        <taxon>Magnoliopsida</taxon>
        <taxon>Liliopsida</taxon>
        <taxon>Poales</taxon>
        <taxon>Poaceae</taxon>
        <taxon>PACMAD clade</taxon>
        <taxon>Arundinoideae</taxon>
        <taxon>Arundineae</taxon>
        <taxon>Arundo</taxon>
    </lineage>
</organism>
<keyword evidence="1" id="KW-0732">Signal</keyword>
<sequence length="32" mass="3662">MVNKSFALLMFLHRLLGHGTHTSRTTSSSFRK</sequence>
<reference evidence="2" key="1">
    <citation type="submission" date="2014-09" db="EMBL/GenBank/DDBJ databases">
        <authorList>
            <person name="Magalhaes I.L.F."/>
            <person name="Oliveira U."/>
            <person name="Santos F.R."/>
            <person name="Vidigal T.H.D.A."/>
            <person name="Brescovit A.D."/>
            <person name="Santos A.J."/>
        </authorList>
    </citation>
    <scope>NUCLEOTIDE SEQUENCE</scope>
    <source>
        <tissue evidence="2">Shoot tissue taken approximately 20 cm above the soil surface</tissue>
    </source>
</reference>
<reference evidence="2" key="2">
    <citation type="journal article" date="2015" name="Data Brief">
        <title>Shoot transcriptome of the giant reed, Arundo donax.</title>
        <authorList>
            <person name="Barrero R.A."/>
            <person name="Guerrero F.D."/>
            <person name="Moolhuijzen P."/>
            <person name="Goolsby J.A."/>
            <person name="Tidwell J."/>
            <person name="Bellgard S.E."/>
            <person name="Bellgard M.I."/>
        </authorList>
    </citation>
    <scope>NUCLEOTIDE SEQUENCE</scope>
    <source>
        <tissue evidence="2">Shoot tissue taken approximately 20 cm above the soil surface</tissue>
    </source>
</reference>
<feature type="signal peptide" evidence="1">
    <location>
        <begin position="1"/>
        <end position="17"/>
    </location>
</feature>
<protein>
    <submittedName>
        <fullName evidence="2">Uncharacterized protein</fullName>
    </submittedName>
</protein>
<accession>A0A0A9C5S5</accession>
<feature type="chain" id="PRO_5002063158" evidence="1">
    <location>
        <begin position="18"/>
        <end position="32"/>
    </location>
</feature>
<dbReference type="AlphaFoldDB" id="A0A0A9C5S5"/>